<name>A0A1R4H417_9GAMM</name>
<dbReference type="AlphaFoldDB" id="A0A1R4H417"/>
<dbReference type="EMBL" id="FUKI01000079">
    <property type="protein sequence ID" value="SJM90992.1"/>
    <property type="molecule type" value="Genomic_DNA"/>
</dbReference>
<accession>A0A1R4H417</accession>
<dbReference type="Proteomes" id="UP000195667">
    <property type="component" value="Unassembled WGS sequence"/>
</dbReference>
<protein>
    <submittedName>
        <fullName evidence="1">Uncharacterized protein</fullName>
    </submittedName>
</protein>
<keyword evidence="2" id="KW-1185">Reference proteome</keyword>
<organism evidence="1 2">
    <name type="scientific">Crenothrix polyspora</name>
    <dbReference type="NCBI Taxonomy" id="360316"/>
    <lineage>
        <taxon>Bacteria</taxon>
        <taxon>Pseudomonadati</taxon>
        <taxon>Pseudomonadota</taxon>
        <taxon>Gammaproteobacteria</taxon>
        <taxon>Methylococcales</taxon>
        <taxon>Crenotrichaceae</taxon>
        <taxon>Crenothrix</taxon>
    </lineage>
</organism>
<evidence type="ECO:0000313" key="2">
    <source>
        <dbReference type="Proteomes" id="UP000195667"/>
    </source>
</evidence>
<sequence length="143" mass="16176">MFTGDNLPHHILQIGVPWGDNALICQVIQGFTQDVDRLCRQFGDALRLQFQFCLGSAIAESEIEQLKYDPLLFETGGFRQCLDRSQFLAWEVLLENVTKIVEHSVPFVNEKLPLGLKITELEHQVSSRRAGVDTVNCTPFGRT</sequence>
<evidence type="ECO:0000313" key="1">
    <source>
        <dbReference type="EMBL" id="SJM90992.1"/>
    </source>
</evidence>
<reference evidence="2" key="1">
    <citation type="submission" date="2017-02" db="EMBL/GenBank/DDBJ databases">
        <authorList>
            <person name="Daims H."/>
        </authorList>
    </citation>
    <scope>NUCLEOTIDE SEQUENCE [LARGE SCALE GENOMIC DNA]</scope>
</reference>
<proteinExistence type="predicted"/>
<gene>
    <name evidence="1" type="ORF">CRENPOLYSF1_170040</name>
</gene>